<evidence type="ECO:0000313" key="5">
    <source>
        <dbReference type="Proteomes" id="UP000179270"/>
    </source>
</evidence>
<evidence type="ECO:0000259" key="3">
    <source>
        <dbReference type="Pfam" id="PF03816"/>
    </source>
</evidence>
<dbReference type="Pfam" id="PF03816">
    <property type="entry name" value="LytR_cpsA_psr"/>
    <property type="match status" value="1"/>
</dbReference>
<dbReference type="EMBL" id="MGAF01000056">
    <property type="protein sequence ID" value="OGK39146.1"/>
    <property type="molecule type" value="Genomic_DNA"/>
</dbReference>
<keyword evidence="2" id="KW-0812">Transmembrane</keyword>
<name>A0A1F7I6Z3_9BACT</name>
<proteinExistence type="inferred from homology"/>
<gene>
    <name evidence="4" type="ORF">A3A74_03565</name>
</gene>
<dbReference type="PANTHER" id="PTHR33392:SF6">
    <property type="entry name" value="POLYISOPRENYL-TEICHOIC ACID--PEPTIDOGLYCAN TEICHOIC ACID TRANSFERASE TAGU"/>
    <property type="match status" value="1"/>
</dbReference>
<feature type="transmembrane region" description="Helical" evidence="2">
    <location>
        <begin position="6"/>
        <end position="27"/>
    </location>
</feature>
<organism evidence="4 5">
    <name type="scientific">Candidatus Roizmanbacteria bacterium RIFCSPLOWO2_01_FULL_35_13</name>
    <dbReference type="NCBI Taxonomy" id="1802055"/>
    <lineage>
        <taxon>Bacteria</taxon>
        <taxon>Candidatus Roizmaniibacteriota</taxon>
    </lineage>
</organism>
<dbReference type="STRING" id="1802055.A3A74_03565"/>
<reference evidence="4 5" key="1">
    <citation type="journal article" date="2016" name="Nat. Commun.">
        <title>Thousands of microbial genomes shed light on interconnected biogeochemical processes in an aquifer system.</title>
        <authorList>
            <person name="Anantharaman K."/>
            <person name="Brown C.T."/>
            <person name="Hug L.A."/>
            <person name="Sharon I."/>
            <person name="Castelle C.J."/>
            <person name="Probst A.J."/>
            <person name="Thomas B.C."/>
            <person name="Singh A."/>
            <person name="Wilkins M.J."/>
            <person name="Karaoz U."/>
            <person name="Brodie E.L."/>
            <person name="Williams K.H."/>
            <person name="Hubbard S.S."/>
            <person name="Banfield J.F."/>
        </authorList>
    </citation>
    <scope>NUCLEOTIDE SEQUENCE [LARGE SCALE GENOMIC DNA]</scope>
</reference>
<evidence type="ECO:0000256" key="2">
    <source>
        <dbReference type="SAM" id="Phobius"/>
    </source>
</evidence>
<dbReference type="PANTHER" id="PTHR33392">
    <property type="entry name" value="POLYISOPRENYL-TEICHOIC ACID--PEPTIDOGLYCAN TEICHOIC ACID TRANSFERASE TAGU"/>
    <property type="match status" value="1"/>
</dbReference>
<evidence type="ECO:0000256" key="1">
    <source>
        <dbReference type="ARBA" id="ARBA00006068"/>
    </source>
</evidence>
<accession>A0A1F7I6Z3</accession>
<dbReference type="InterPro" id="IPR004474">
    <property type="entry name" value="LytR_CpsA_psr"/>
</dbReference>
<comment type="similarity">
    <text evidence="1">Belongs to the LytR/CpsA/Psr (LCP) family.</text>
</comment>
<sequence length="334" mass="37969">MKNKFFFSLLFLFVIIFLIISPYYFFLTKTLKISPIKTLLSLNSLKTYNNQVTILILGIAGENHEGATLSDSIIVANYNLRTNKLLTISIPRDIWSRTLQDKINTAYAYGEAKQKGGGLKLAKAEIGAVVGIPIQYATVIDFAKFKELIDLLGGIDIDVDQTFKDNQFPITGRENDECNGDTEFKCRYETVSFKKGSNHMDGKTALKFIRSRHADGAEGNDFARNRRQQKILAAIKKKLIESAVKPNLKNWKKISNSLDDLITRDISNQQAAIILKNIVFSKDFSQKDILLAPDLFFVPQLSSQNDQYTLIPKEKNFSEIHRYIRLKQEGEKKK</sequence>
<dbReference type="InterPro" id="IPR050922">
    <property type="entry name" value="LytR/CpsA/Psr_CW_biosynth"/>
</dbReference>
<evidence type="ECO:0000313" key="4">
    <source>
        <dbReference type="EMBL" id="OGK39146.1"/>
    </source>
</evidence>
<keyword evidence="2" id="KW-1133">Transmembrane helix</keyword>
<comment type="caution">
    <text evidence="4">The sequence shown here is derived from an EMBL/GenBank/DDBJ whole genome shotgun (WGS) entry which is preliminary data.</text>
</comment>
<keyword evidence="2" id="KW-0472">Membrane</keyword>
<dbReference type="Proteomes" id="UP000179270">
    <property type="component" value="Unassembled WGS sequence"/>
</dbReference>
<dbReference type="AlphaFoldDB" id="A0A1F7I6Z3"/>
<dbReference type="Gene3D" id="3.40.630.190">
    <property type="entry name" value="LCP protein"/>
    <property type="match status" value="1"/>
</dbReference>
<dbReference type="NCBIfam" id="TIGR00350">
    <property type="entry name" value="lytR_cpsA_psr"/>
    <property type="match status" value="1"/>
</dbReference>
<feature type="domain" description="Cell envelope-related transcriptional attenuator" evidence="3">
    <location>
        <begin position="70"/>
        <end position="239"/>
    </location>
</feature>
<protein>
    <recommendedName>
        <fullName evidence="3">Cell envelope-related transcriptional attenuator domain-containing protein</fullName>
    </recommendedName>
</protein>